<evidence type="ECO:0000313" key="8">
    <source>
        <dbReference type="EMBL" id="PZQ54840.1"/>
    </source>
</evidence>
<dbReference type="Pfam" id="PF01052">
    <property type="entry name" value="FliMN_C"/>
    <property type="match status" value="1"/>
</dbReference>
<evidence type="ECO:0000259" key="7">
    <source>
        <dbReference type="Pfam" id="PF01052"/>
    </source>
</evidence>
<dbReference type="Gene3D" id="3.40.1550.10">
    <property type="entry name" value="CheC-like"/>
    <property type="match status" value="1"/>
</dbReference>
<evidence type="ECO:0000313" key="9">
    <source>
        <dbReference type="Proteomes" id="UP000249082"/>
    </source>
</evidence>
<dbReference type="GO" id="GO:0006935">
    <property type="term" value="P:chemotaxis"/>
    <property type="evidence" value="ECO:0007669"/>
    <property type="project" value="UniProtKB-KW"/>
</dbReference>
<accession>A0A2W5QTR7</accession>
<evidence type="ECO:0000256" key="3">
    <source>
        <dbReference type="ARBA" id="ARBA00022500"/>
    </source>
</evidence>
<keyword evidence="3" id="KW-0145">Chemotaxis</keyword>
<gene>
    <name evidence="8" type="ORF">DI555_11640</name>
</gene>
<dbReference type="GO" id="GO:0005886">
    <property type="term" value="C:plasma membrane"/>
    <property type="evidence" value="ECO:0007669"/>
    <property type="project" value="UniProtKB-SubCell"/>
</dbReference>
<protein>
    <submittedName>
        <fullName evidence="8">Flagellar motor switch protein FliM</fullName>
    </submittedName>
</protein>
<keyword evidence="8" id="KW-0969">Cilium</keyword>
<keyword evidence="2" id="KW-1003">Cell membrane</keyword>
<keyword evidence="5" id="KW-0472">Membrane</keyword>
<proteinExistence type="predicted"/>
<dbReference type="InterPro" id="IPR036429">
    <property type="entry name" value="SpoA-like_sf"/>
</dbReference>
<dbReference type="InterPro" id="IPR001543">
    <property type="entry name" value="FliN-like_C"/>
</dbReference>
<dbReference type="Gene3D" id="2.30.330.10">
    <property type="entry name" value="SpoA-like"/>
    <property type="match status" value="1"/>
</dbReference>
<evidence type="ECO:0000256" key="1">
    <source>
        <dbReference type="ARBA" id="ARBA00004202"/>
    </source>
</evidence>
<dbReference type="Proteomes" id="UP000249082">
    <property type="component" value="Unassembled WGS sequence"/>
</dbReference>
<comment type="caution">
    <text evidence="8">The sequence shown here is derived from an EMBL/GenBank/DDBJ whole genome shotgun (WGS) entry which is preliminary data.</text>
</comment>
<dbReference type="EMBL" id="QFPX01000008">
    <property type="protein sequence ID" value="PZQ54840.1"/>
    <property type="molecule type" value="Genomic_DNA"/>
</dbReference>
<dbReference type="AlphaFoldDB" id="A0A2W5QTR7"/>
<evidence type="ECO:0000256" key="2">
    <source>
        <dbReference type="ARBA" id="ARBA00022475"/>
    </source>
</evidence>
<name>A0A2W5QTR7_9SPHN</name>
<dbReference type="InterPro" id="IPR028976">
    <property type="entry name" value="CheC-like_sf"/>
</dbReference>
<dbReference type="SUPFAM" id="SSF101801">
    <property type="entry name" value="Surface presentation of antigens (SPOA)"/>
    <property type="match status" value="1"/>
</dbReference>
<comment type="function">
    <text evidence="6">FliM is one of three proteins (FliG, FliN, FliM) that forms the rotor-mounted switch complex (C ring), located at the base of the basal body. This complex interacts with the CheY and CheZ chemotaxis proteins, in addition to contacting components of the motor that determine the direction of flagellar rotation.</text>
</comment>
<keyword evidence="8" id="KW-0966">Cell projection</keyword>
<keyword evidence="8" id="KW-0282">Flagellum</keyword>
<sequence length="294" mass="30896">MTPPHARPAASHCRELVAGDSALADPKPALALIGERLARGLALGLARLSGDEVPSVRSGIPKDAAFAALRDTAEGLASHCLMGMGASDLPLLASFDSAPVFRLVDRAFGGPGEVPEPAPDAFPLSAELLLARLERCLADALTFALGPGDDHRVHPLRRDTSLRQLDPFPPDTQLLLLSLEIEEVDFPSWSLTLALPIDTLTAAMASQHHAPVRQGRLATPGPTGEPFASMPLEVTAVLVDMRLGMTRLSALRPGDVLPVAVARSVPLQIGGKTLATGTIGEIDDRVAVQLTHAF</sequence>
<keyword evidence="4" id="KW-0283">Flagellar rotation</keyword>
<feature type="domain" description="Flagellar motor switch protein FliN-like C-terminal" evidence="7">
    <location>
        <begin position="229"/>
        <end position="292"/>
    </location>
</feature>
<comment type="subcellular location">
    <subcellularLocation>
        <location evidence="1">Cell membrane</location>
        <topology evidence="1">Peripheral membrane protein</topology>
    </subcellularLocation>
</comment>
<reference evidence="8 9" key="1">
    <citation type="submission" date="2017-08" db="EMBL/GenBank/DDBJ databases">
        <title>Infants hospitalized years apart are colonized by the same room-sourced microbial strains.</title>
        <authorList>
            <person name="Brooks B."/>
            <person name="Olm M.R."/>
            <person name="Firek B.A."/>
            <person name="Baker R."/>
            <person name="Thomas B.C."/>
            <person name="Morowitz M.J."/>
            <person name="Banfield J.F."/>
        </authorList>
    </citation>
    <scope>NUCLEOTIDE SEQUENCE [LARGE SCALE GENOMIC DNA]</scope>
    <source>
        <strain evidence="8">S2_005_002_R2_33</strain>
    </source>
</reference>
<evidence type="ECO:0000256" key="5">
    <source>
        <dbReference type="ARBA" id="ARBA00023136"/>
    </source>
</evidence>
<dbReference type="GO" id="GO:0097588">
    <property type="term" value="P:archaeal or bacterial-type flagellum-dependent cell motility"/>
    <property type="evidence" value="ECO:0007669"/>
    <property type="project" value="UniProtKB-KW"/>
</dbReference>
<evidence type="ECO:0000256" key="4">
    <source>
        <dbReference type="ARBA" id="ARBA00022779"/>
    </source>
</evidence>
<evidence type="ECO:0000256" key="6">
    <source>
        <dbReference type="ARBA" id="ARBA00025044"/>
    </source>
</evidence>
<organism evidence="8 9">
    <name type="scientific">Novosphingobium pentaromativorans</name>
    <dbReference type="NCBI Taxonomy" id="205844"/>
    <lineage>
        <taxon>Bacteria</taxon>
        <taxon>Pseudomonadati</taxon>
        <taxon>Pseudomonadota</taxon>
        <taxon>Alphaproteobacteria</taxon>
        <taxon>Sphingomonadales</taxon>
        <taxon>Sphingomonadaceae</taxon>
        <taxon>Novosphingobium</taxon>
    </lineage>
</organism>